<comment type="caution">
    <text evidence="1">The sequence shown here is derived from an EMBL/GenBank/DDBJ whole genome shotgun (WGS) entry which is preliminary data.</text>
</comment>
<evidence type="ECO:0000313" key="1">
    <source>
        <dbReference type="EMBL" id="KAF7144190.1"/>
    </source>
</evidence>
<name>A0A834LR10_RHOSS</name>
<evidence type="ECO:0000313" key="2">
    <source>
        <dbReference type="Proteomes" id="UP000626092"/>
    </source>
</evidence>
<accession>A0A834LR10</accession>
<reference evidence="1" key="1">
    <citation type="submission" date="2019-11" db="EMBL/GenBank/DDBJ databases">
        <authorList>
            <person name="Liu Y."/>
            <person name="Hou J."/>
            <person name="Li T.-Q."/>
            <person name="Guan C.-H."/>
            <person name="Wu X."/>
            <person name="Wu H.-Z."/>
            <person name="Ling F."/>
            <person name="Zhang R."/>
            <person name="Shi X.-G."/>
            <person name="Ren J.-P."/>
            <person name="Chen E.-F."/>
            <person name="Sun J.-M."/>
        </authorList>
    </citation>
    <scope>NUCLEOTIDE SEQUENCE</scope>
    <source>
        <strain evidence="1">Adult_tree_wgs_1</strain>
        <tissue evidence="1">Leaves</tissue>
    </source>
</reference>
<dbReference type="EMBL" id="WJXA01000005">
    <property type="protein sequence ID" value="KAF7144190.1"/>
    <property type="molecule type" value="Genomic_DNA"/>
</dbReference>
<organism evidence="1 2">
    <name type="scientific">Rhododendron simsii</name>
    <name type="common">Sims's rhododendron</name>
    <dbReference type="NCBI Taxonomy" id="118357"/>
    <lineage>
        <taxon>Eukaryota</taxon>
        <taxon>Viridiplantae</taxon>
        <taxon>Streptophyta</taxon>
        <taxon>Embryophyta</taxon>
        <taxon>Tracheophyta</taxon>
        <taxon>Spermatophyta</taxon>
        <taxon>Magnoliopsida</taxon>
        <taxon>eudicotyledons</taxon>
        <taxon>Gunneridae</taxon>
        <taxon>Pentapetalae</taxon>
        <taxon>asterids</taxon>
        <taxon>Ericales</taxon>
        <taxon>Ericaceae</taxon>
        <taxon>Ericoideae</taxon>
        <taxon>Rhodoreae</taxon>
        <taxon>Rhododendron</taxon>
    </lineage>
</organism>
<dbReference type="AlphaFoldDB" id="A0A834LR10"/>
<gene>
    <name evidence="1" type="ORF">RHSIM_Rhsim05G0044200</name>
</gene>
<proteinExistence type="predicted"/>
<keyword evidence="2" id="KW-1185">Reference proteome</keyword>
<protein>
    <submittedName>
        <fullName evidence="1">Uncharacterized protein</fullName>
    </submittedName>
</protein>
<sequence length="116" mass="12338">MVMIFSAMYASFTEHVGLPIFSSVTVQVDGMPAMDLGPRTLSHVTTWIDHKVSPAAALGTNMKFPSMPVVSSTATTCTTTVWMKSTVTTWAATMRMKSTAAVVLPPVTVCLIASVP</sequence>
<dbReference type="Proteomes" id="UP000626092">
    <property type="component" value="Unassembled WGS sequence"/>
</dbReference>